<comment type="caution">
    <text evidence="6">Lacks conserved residue(s) required for the propagation of feature annotation.</text>
</comment>
<dbReference type="GO" id="GO:0000400">
    <property type="term" value="F:four-way junction DNA binding"/>
    <property type="evidence" value="ECO:0007669"/>
    <property type="project" value="UniProtKB-UniRule"/>
</dbReference>
<dbReference type="GO" id="GO:0009378">
    <property type="term" value="F:four-way junction helicase activity"/>
    <property type="evidence" value="ECO:0007669"/>
    <property type="project" value="InterPro"/>
</dbReference>
<dbReference type="InterPro" id="IPR013849">
    <property type="entry name" value="DNA_helicase_Holl-junc_RuvA_I"/>
</dbReference>
<feature type="domain" description="Helix-hairpin-helix DNA-binding motif class 1" evidence="7">
    <location>
        <begin position="126"/>
        <end position="145"/>
    </location>
</feature>
<sequence>MAGGLYDTMKYSKIEGRVQLFEFIQGKVDFIGPEYIVLETSGVGFQITTPNPFVYAKDQGKEIKIYTYHYVREDMMALYGFQTREEKTLFTKLLNVSGIGPKGALAILAAGDPEQVVDAIENEDEGFLVKFPGVGKKTARQMILDLKGKLHNVVPDFFPDLFAPDKRVRKESANQELEEAFLALKALGYSEKEVKKIAPELQKETLTTDQYIKKGLQKLLK</sequence>
<name>A0A919WEJ5_9BACI</name>
<evidence type="ECO:0000256" key="3">
    <source>
        <dbReference type="ARBA" id="ARBA00023125"/>
    </source>
</evidence>
<dbReference type="Pfam" id="PF14520">
    <property type="entry name" value="HHH_5"/>
    <property type="match status" value="1"/>
</dbReference>
<keyword evidence="2 6" id="KW-0227">DNA damage</keyword>
<dbReference type="InterPro" id="IPR010994">
    <property type="entry name" value="RuvA_2-like"/>
</dbReference>
<dbReference type="GO" id="GO:0005524">
    <property type="term" value="F:ATP binding"/>
    <property type="evidence" value="ECO:0007669"/>
    <property type="project" value="InterPro"/>
</dbReference>
<keyword evidence="8" id="KW-0378">Hydrolase</keyword>
<keyword evidence="4 6" id="KW-0233">DNA recombination</keyword>
<dbReference type="HAMAP" id="MF_00031">
    <property type="entry name" value="DNA_HJ_migration_RuvA"/>
    <property type="match status" value="1"/>
</dbReference>
<keyword evidence="1 6" id="KW-0963">Cytoplasm</keyword>
<dbReference type="SUPFAM" id="SSF50249">
    <property type="entry name" value="Nucleic acid-binding proteins"/>
    <property type="match status" value="1"/>
</dbReference>
<dbReference type="InterPro" id="IPR000085">
    <property type="entry name" value="RuvA"/>
</dbReference>
<keyword evidence="8" id="KW-0547">Nucleotide-binding</keyword>
<comment type="similarity">
    <text evidence="6">Belongs to the RuvA family.</text>
</comment>
<comment type="subunit">
    <text evidence="6">Homotetramer. Forms an RuvA(8)-RuvB(12)-Holliday junction (HJ) complex. HJ DNA is sandwiched between 2 RuvA tetramers; dsDNA enters through RuvA and exits via RuvB. An RuvB hexamer assembles on each DNA strand where it exits the tetramer. Each RuvB hexamer is contacted by two RuvA subunits (via domain III) on 2 adjacent RuvB subunits; this complex drives branch migration. In the full resolvosome a probable DNA-RuvA(4)-RuvB(12)-RuvC(2) complex forms which resolves the HJ.</text>
</comment>
<keyword evidence="8" id="KW-0347">Helicase</keyword>
<keyword evidence="9" id="KW-1185">Reference proteome</keyword>
<dbReference type="SMART" id="SM00278">
    <property type="entry name" value="HhH1"/>
    <property type="match status" value="2"/>
</dbReference>
<evidence type="ECO:0000256" key="1">
    <source>
        <dbReference type="ARBA" id="ARBA00022490"/>
    </source>
</evidence>
<evidence type="ECO:0000256" key="6">
    <source>
        <dbReference type="HAMAP-Rule" id="MF_00031"/>
    </source>
</evidence>
<keyword evidence="8" id="KW-0067">ATP-binding</keyword>
<dbReference type="Gene3D" id="2.40.50.140">
    <property type="entry name" value="Nucleic acid-binding proteins"/>
    <property type="match status" value="1"/>
</dbReference>
<keyword evidence="5 6" id="KW-0234">DNA repair</keyword>
<dbReference type="SUPFAM" id="SSF46929">
    <property type="entry name" value="DNA helicase RuvA subunit, C-terminal domain"/>
    <property type="match status" value="1"/>
</dbReference>
<dbReference type="GO" id="GO:0005737">
    <property type="term" value="C:cytoplasm"/>
    <property type="evidence" value="ECO:0007669"/>
    <property type="project" value="UniProtKB-SubCell"/>
</dbReference>
<dbReference type="CDD" id="cd14332">
    <property type="entry name" value="UBA_RuvA_C"/>
    <property type="match status" value="1"/>
</dbReference>
<evidence type="ECO:0000256" key="2">
    <source>
        <dbReference type="ARBA" id="ARBA00022763"/>
    </source>
</evidence>
<dbReference type="Pfam" id="PF01330">
    <property type="entry name" value="RuvA_N"/>
    <property type="match status" value="1"/>
</dbReference>
<evidence type="ECO:0000313" key="9">
    <source>
        <dbReference type="Proteomes" id="UP000682111"/>
    </source>
</evidence>
<dbReference type="GO" id="GO:0048476">
    <property type="term" value="C:Holliday junction resolvase complex"/>
    <property type="evidence" value="ECO:0007669"/>
    <property type="project" value="UniProtKB-UniRule"/>
</dbReference>
<comment type="domain">
    <text evidence="6">Has three domains with a flexible linker between the domains II and III and assumes an 'L' shape. Domain III is highly mobile and contacts RuvB.</text>
</comment>
<feature type="region of interest" description="Domain III" evidence="6">
    <location>
        <begin position="172"/>
        <end position="221"/>
    </location>
</feature>
<feature type="domain" description="Helix-hairpin-helix DNA-binding motif class 1" evidence="7">
    <location>
        <begin position="91"/>
        <end position="110"/>
    </location>
</feature>
<proteinExistence type="inferred from homology"/>
<dbReference type="GO" id="GO:0006281">
    <property type="term" value="P:DNA repair"/>
    <property type="evidence" value="ECO:0007669"/>
    <property type="project" value="UniProtKB-UniRule"/>
</dbReference>
<gene>
    <name evidence="6 8" type="primary">ruvA</name>
    <name evidence="8" type="ORF">J27TS8_03070</name>
</gene>
<dbReference type="GO" id="GO:0009379">
    <property type="term" value="C:Holliday junction helicase complex"/>
    <property type="evidence" value="ECO:0007669"/>
    <property type="project" value="InterPro"/>
</dbReference>
<comment type="function">
    <text evidence="6">The RuvA-RuvB-RuvC complex processes Holliday junction (HJ) DNA during genetic recombination and DNA repair, while the RuvA-RuvB complex plays an important role in the rescue of blocked DNA replication forks via replication fork reversal (RFR). RuvA specifically binds to HJ cruciform DNA, conferring on it an open structure. The RuvB hexamer acts as an ATP-dependent pump, pulling dsDNA into and through the RuvAB complex. HJ branch migration allows RuvC to scan DNA until it finds its consensus sequence, where it cleaves and resolves the cruciform DNA.</text>
</comment>
<dbReference type="Proteomes" id="UP000682111">
    <property type="component" value="Unassembled WGS sequence"/>
</dbReference>
<reference evidence="8" key="1">
    <citation type="submission" date="2021-03" db="EMBL/GenBank/DDBJ databases">
        <title>Antimicrobial resistance genes in bacteria isolated from Japanese honey, and their potential for conferring macrolide and lincosamide resistance in the American foulbrood pathogen Paenibacillus larvae.</title>
        <authorList>
            <person name="Okamoto M."/>
            <person name="Kumagai M."/>
            <person name="Kanamori H."/>
            <person name="Takamatsu D."/>
        </authorList>
    </citation>
    <scope>NUCLEOTIDE SEQUENCE</scope>
    <source>
        <strain evidence="8">J27TS8</strain>
    </source>
</reference>
<dbReference type="InterPro" id="IPR036267">
    <property type="entry name" value="RuvA_C_sf"/>
</dbReference>
<dbReference type="InterPro" id="IPR011114">
    <property type="entry name" value="RuvA_C"/>
</dbReference>
<accession>A0A919WEJ5</accession>
<dbReference type="GO" id="GO:0006310">
    <property type="term" value="P:DNA recombination"/>
    <property type="evidence" value="ECO:0007669"/>
    <property type="project" value="UniProtKB-UniRule"/>
</dbReference>
<keyword evidence="3 6" id="KW-0238">DNA-binding</keyword>
<dbReference type="InterPro" id="IPR003583">
    <property type="entry name" value="Hlx-hairpin-Hlx_DNA-bd_motif"/>
</dbReference>
<dbReference type="Gene3D" id="1.10.8.10">
    <property type="entry name" value="DNA helicase RuvA subunit, C-terminal domain"/>
    <property type="match status" value="1"/>
</dbReference>
<comment type="caution">
    <text evidence="8">The sequence shown here is derived from an EMBL/GenBank/DDBJ whole genome shotgun (WGS) entry which is preliminary data.</text>
</comment>
<dbReference type="Gene3D" id="1.10.150.20">
    <property type="entry name" value="5' to 3' exonuclease, C-terminal subdomain"/>
    <property type="match status" value="1"/>
</dbReference>
<evidence type="ECO:0000256" key="5">
    <source>
        <dbReference type="ARBA" id="ARBA00023204"/>
    </source>
</evidence>
<evidence type="ECO:0000259" key="7">
    <source>
        <dbReference type="SMART" id="SM00278"/>
    </source>
</evidence>
<dbReference type="InterPro" id="IPR012340">
    <property type="entry name" value="NA-bd_OB-fold"/>
</dbReference>
<protein>
    <recommendedName>
        <fullName evidence="6">Holliday junction branch migration complex subunit RuvA</fullName>
    </recommendedName>
</protein>
<dbReference type="NCBIfam" id="TIGR00084">
    <property type="entry name" value="ruvA"/>
    <property type="match status" value="1"/>
</dbReference>
<dbReference type="EMBL" id="BORC01000001">
    <property type="protein sequence ID" value="GIN60314.1"/>
    <property type="molecule type" value="Genomic_DNA"/>
</dbReference>
<organism evidence="8 9">
    <name type="scientific">Robertmurraya siralis</name>
    <dbReference type="NCBI Taxonomy" id="77777"/>
    <lineage>
        <taxon>Bacteria</taxon>
        <taxon>Bacillati</taxon>
        <taxon>Bacillota</taxon>
        <taxon>Bacilli</taxon>
        <taxon>Bacillales</taxon>
        <taxon>Bacillaceae</taxon>
        <taxon>Robertmurraya</taxon>
    </lineage>
</organism>
<dbReference type="SUPFAM" id="SSF47781">
    <property type="entry name" value="RuvA domain 2-like"/>
    <property type="match status" value="1"/>
</dbReference>
<comment type="subcellular location">
    <subcellularLocation>
        <location evidence="6">Cytoplasm</location>
    </subcellularLocation>
</comment>
<evidence type="ECO:0000256" key="4">
    <source>
        <dbReference type="ARBA" id="ARBA00023172"/>
    </source>
</evidence>
<dbReference type="Pfam" id="PF07499">
    <property type="entry name" value="RuvA_C"/>
    <property type="match status" value="1"/>
</dbReference>
<evidence type="ECO:0000313" key="8">
    <source>
        <dbReference type="EMBL" id="GIN60314.1"/>
    </source>
</evidence>
<dbReference type="AlphaFoldDB" id="A0A919WEJ5"/>